<dbReference type="AlphaFoldDB" id="A0A9D2JAI6"/>
<proteinExistence type="predicted"/>
<dbReference type="InterPro" id="IPR036514">
    <property type="entry name" value="SGNH_hydro_sf"/>
</dbReference>
<evidence type="ECO:0000256" key="1">
    <source>
        <dbReference type="SAM" id="MobiDB-lite"/>
    </source>
</evidence>
<dbReference type="EMBL" id="DXBP01000040">
    <property type="protein sequence ID" value="HIZ42127.1"/>
    <property type="molecule type" value="Genomic_DNA"/>
</dbReference>
<reference evidence="2" key="1">
    <citation type="journal article" date="2021" name="PeerJ">
        <title>Extensive microbial diversity within the chicken gut microbiome revealed by metagenomics and culture.</title>
        <authorList>
            <person name="Gilroy R."/>
            <person name="Ravi A."/>
            <person name="Getino M."/>
            <person name="Pursley I."/>
            <person name="Horton D.L."/>
            <person name="Alikhan N.F."/>
            <person name="Baker D."/>
            <person name="Gharbi K."/>
            <person name="Hall N."/>
            <person name="Watson M."/>
            <person name="Adriaenssens E.M."/>
            <person name="Foster-Nyarko E."/>
            <person name="Jarju S."/>
            <person name="Secka A."/>
            <person name="Antonio M."/>
            <person name="Oren A."/>
            <person name="Chaudhuri R.R."/>
            <person name="La Ragione R."/>
            <person name="Hildebrand F."/>
            <person name="Pallen M.J."/>
        </authorList>
    </citation>
    <scope>NUCLEOTIDE SEQUENCE</scope>
    <source>
        <strain evidence="2">ChiSxjej1B13-11774</strain>
    </source>
</reference>
<protein>
    <submittedName>
        <fullName evidence="2">Uncharacterized protein</fullName>
    </submittedName>
</protein>
<dbReference type="Gene3D" id="3.40.50.1110">
    <property type="entry name" value="SGNH hydrolase"/>
    <property type="match status" value="1"/>
</dbReference>
<dbReference type="SUPFAM" id="SSF52266">
    <property type="entry name" value="SGNH hydrolase"/>
    <property type="match status" value="1"/>
</dbReference>
<feature type="compositionally biased region" description="Acidic residues" evidence="1">
    <location>
        <begin position="403"/>
        <end position="422"/>
    </location>
</feature>
<comment type="caution">
    <text evidence="2">The sequence shown here is derived from an EMBL/GenBank/DDBJ whole genome shotgun (WGS) entry which is preliminary data.</text>
</comment>
<name>A0A9D2JAI6_9FIRM</name>
<accession>A0A9D2JAI6</accession>
<feature type="region of interest" description="Disordered" evidence="1">
    <location>
        <begin position="387"/>
        <end position="430"/>
    </location>
</feature>
<sequence length="430" mass="48274">MQGLARRLFFGTKTAFKCLLLVPILVFMVAFSYNVDRSGLFQGALAPRRIVDLMLEGYDVTNFEQMDERQVVQLYAQDVPEAPEAIGIGSSRVLQFNRENTGVDSFFNMGVTGADVRDNMTSYYKMVSYGKTPKVLLWSLDPWIFYGSEAAFDSRADADLYNEFLTKVLNVPTDYEEPDKVELWRALADPAYFQGNVDYYVKNHGQATVTDDDGNTIEFNPVQGDPYNQTSTIKRSDGSVLYDIAFRSQNADQIRALAAEACMSFNSVHMEGFEELSQTQIQAFDSFIQYAKSQGTTVILVLSPWHPYLYEYLLTEPDKHKGFFQVENWVRQYAADNNIPLYGSYDPTCIEGLQETDFFDGLHCSGTGIERFFPGVPQALQNLANNTLPDPLAVHPRTSLETAPEEGSDTEENTAETAESDAETSTVQEG</sequence>
<reference evidence="2" key="2">
    <citation type="submission" date="2021-04" db="EMBL/GenBank/DDBJ databases">
        <authorList>
            <person name="Gilroy R."/>
        </authorList>
    </citation>
    <scope>NUCLEOTIDE SEQUENCE</scope>
    <source>
        <strain evidence="2">ChiSxjej1B13-11774</strain>
    </source>
</reference>
<evidence type="ECO:0000313" key="3">
    <source>
        <dbReference type="Proteomes" id="UP000824048"/>
    </source>
</evidence>
<gene>
    <name evidence="2" type="ORF">H9811_06160</name>
</gene>
<evidence type="ECO:0000313" key="2">
    <source>
        <dbReference type="EMBL" id="HIZ42127.1"/>
    </source>
</evidence>
<dbReference type="Proteomes" id="UP000824048">
    <property type="component" value="Unassembled WGS sequence"/>
</dbReference>
<organism evidence="2 3">
    <name type="scientific">Candidatus Gemmiger excrementigallinarum</name>
    <dbReference type="NCBI Taxonomy" id="2838609"/>
    <lineage>
        <taxon>Bacteria</taxon>
        <taxon>Bacillati</taxon>
        <taxon>Bacillota</taxon>
        <taxon>Clostridia</taxon>
        <taxon>Eubacteriales</taxon>
        <taxon>Gemmiger</taxon>
    </lineage>
</organism>